<keyword evidence="4" id="KW-1185">Reference proteome</keyword>
<comment type="similarity">
    <text evidence="1">Belongs to the GID4/VID24 family.</text>
</comment>
<feature type="region of interest" description="Disordered" evidence="2">
    <location>
        <begin position="100"/>
        <end position="184"/>
    </location>
</feature>
<feature type="compositionally biased region" description="Polar residues" evidence="2">
    <location>
        <begin position="101"/>
        <end position="121"/>
    </location>
</feature>
<feature type="region of interest" description="Disordered" evidence="2">
    <location>
        <begin position="209"/>
        <end position="246"/>
    </location>
</feature>
<name>A0A6G1GKL4_9PEZI</name>
<evidence type="ECO:0000313" key="4">
    <source>
        <dbReference type="Proteomes" id="UP000800041"/>
    </source>
</evidence>
<feature type="compositionally biased region" description="Low complexity" evidence="2">
    <location>
        <begin position="7"/>
        <end position="24"/>
    </location>
</feature>
<feature type="compositionally biased region" description="Polar residues" evidence="2">
    <location>
        <begin position="460"/>
        <end position="477"/>
    </location>
</feature>
<feature type="compositionally biased region" description="Polar residues" evidence="2">
    <location>
        <begin position="223"/>
        <end position="246"/>
    </location>
</feature>
<organism evidence="3 4">
    <name type="scientific">Aulographum hederae CBS 113979</name>
    <dbReference type="NCBI Taxonomy" id="1176131"/>
    <lineage>
        <taxon>Eukaryota</taxon>
        <taxon>Fungi</taxon>
        <taxon>Dikarya</taxon>
        <taxon>Ascomycota</taxon>
        <taxon>Pezizomycotina</taxon>
        <taxon>Dothideomycetes</taxon>
        <taxon>Pleosporomycetidae</taxon>
        <taxon>Aulographales</taxon>
        <taxon>Aulographaceae</taxon>
    </lineage>
</organism>
<feature type="region of interest" description="Disordered" evidence="2">
    <location>
        <begin position="539"/>
        <end position="574"/>
    </location>
</feature>
<protein>
    <recommendedName>
        <fullName evidence="5">Vacuolar import and degradation protein-domain-containing protein</fullName>
    </recommendedName>
</protein>
<feature type="compositionally biased region" description="Low complexity" evidence="2">
    <location>
        <begin position="316"/>
        <end position="328"/>
    </location>
</feature>
<evidence type="ECO:0000256" key="2">
    <source>
        <dbReference type="SAM" id="MobiDB-lite"/>
    </source>
</evidence>
<feature type="compositionally biased region" description="Polar residues" evidence="2">
    <location>
        <begin position="705"/>
        <end position="718"/>
    </location>
</feature>
<feature type="compositionally biased region" description="Low complexity" evidence="2">
    <location>
        <begin position="719"/>
        <end position="735"/>
    </location>
</feature>
<feature type="region of interest" description="Disordered" evidence="2">
    <location>
        <begin position="275"/>
        <end position="338"/>
    </location>
</feature>
<dbReference type="OrthoDB" id="62at2759"/>
<sequence>MSRSRASPTSPQQPQHSPTQLQSLDPALHGSASPPLHTTESTHYLSALHSIDRIDVQDLASTLALTDDRDEEEAHEANLSFLRTTSSIDTHDGWRARLAGQPQQQNDSAQQHRSHNSSSGGMSEDRNRRDRLQRVLTRLTRLQEESYGERIPSQNHSLYGWSPIGEGADTTTQQPSPAADDSEMQQVIQELRRQRPDAHPDILRVLARAQIDSDREARRRYENPSQRHNQTAASETQPQQSESSLRTSAILQSVRRHPRFSARSRDFMQRYIMERERSGSNGEDQERLGSMLLSPGTANPPPVPRPSEAMERYELSRSAWQSRQSSSQGNSAPPADPRLRSAYRRNYLENPTNQPGGPSSWLQKTITYLSQLRTAESYEDSLSFAVDAGFVTKEFFGDNHDDFIFEPYMLPRPAKSSWLAPGAVFSGSQHASSVTPQLSNRSEDRYPWYSNYNSGSTTYGSRTHFPTSHSSDSSLNLPQPWANHHPPTNPTRTYLNQHGDPARPQLPQDRWPVKVTIHAVDYEKMTLSATMEAYNVPSHSQQSQIYTPSGAANSGSNNGRASTTTNPPFPISTTRTYTHSPPYYHWSSSTTARPFHPEVYQPTTSSSHDRSPPQPQLPLHTKSSSITTYLEGEILDFRSLHTLLTESFPSTPETDARYWRKLTPFRHCKTDDEMVRLLVSRRRMEEMAAEWVIMRWKERCFVKPSASSTNTSSDPISETRTGTASGTGAATTTWTEQDRDHATTTRRWEAADGRGVAFEDGCGLTISGFYYVCLRRSDGMVEGLYCDPQSSPYQHLMLERVGQLGGGGLETAWAFA</sequence>
<dbReference type="AlphaFoldDB" id="A0A6G1GKL4"/>
<feature type="compositionally biased region" description="Basic and acidic residues" evidence="2">
    <location>
        <begin position="211"/>
        <end position="222"/>
    </location>
</feature>
<dbReference type="PANTHER" id="PTHR14534:SF3">
    <property type="entry name" value="GID COMPLEX SUBUNIT 4 HOMOLOG"/>
    <property type="match status" value="1"/>
</dbReference>
<dbReference type="InterPro" id="IPR018618">
    <property type="entry name" value="GID4/10-like"/>
</dbReference>
<feature type="region of interest" description="Disordered" evidence="2">
    <location>
        <begin position="595"/>
        <end position="623"/>
    </location>
</feature>
<evidence type="ECO:0008006" key="5">
    <source>
        <dbReference type="Google" id="ProtNLM"/>
    </source>
</evidence>
<feature type="region of interest" description="Disordered" evidence="2">
    <location>
        <begin position="460"/>
        <end position="510"/>
    </location>
</feature>
<gene>
    <name evidence="3" type="ORF">K402DRAFT_457990</name>
</gene>
<feature type="compositionally biased region" description="Basic and acidic residues" evidence="2">
    <location>
        <begin position="123"/>
        <end position="133"/>
    </location>
</feature>
<dbReference type="GO" id="GO:0034657">
    <property type="term" value="C:GID complex"/>
    <property type="evidence" value="ECO:0007669"/>
    <property type="project" value="TreeGrafter"/>
</dbReference>
<accession>A0A6G1GKL4</accession>
<evidence type="ECO:0000256" key="1">
    <source>
        <dbReference type="ARBA" id="ARBA00061469"/>
    </source>
</evidence>
<dbReference type="PANTHER" id="PTHR14534">
    <property type="entry name" value="VACUOLAR IMPORT AND DEGRADATION PROTEIN 24"/>
    <property type="match status" value="1"/>
</dbReference>
<dbReference type="GO" id="GO:0005773">
    <property type="term" value="C:vacuole"/>
    <property type="evidence" value="ECO:0007669"/>
    <property type="project" value="GOC"/>
</dbReference>
<feature type="region of interest" description="Disordered" evidence="2">
    <location>
        <begin position="1"/>
        <end position="41"/>
    </location>
</feature>
<reference evidence="3" key="1">
    <citation type="journal article" date="2020" name="Stud. Mycol.">
        <title>101 Dothideomycetes genomes: a test case for predicting lifestyles and emergence of pathogens.</title>
        <authorList>
            <person name="Haridas S."/>
            <person name="Albert R."/>
            <person name="Binder M."/>
            <person name="Bloem J."/>
            <person name="Labutti K."/>
            <person name="Salamov A."/>
            <person name="Andreopoulos B."/>
            <person name="Baker S."/>
            <person name="Barry K."/>
            <person name="Bills G."/>
            <person name="Bluhm B."/>
            <person name="Cannon C."/>
            <person name="Castanera R."/>
            <person name="Culley D."/>
            <person name="Daum C."/>
            <person name="Ezra D."/>
            <person name="Gonzalez J."/>
            <person name="Henrissat B."/>
            <person name="Kuo A."/>
            <person name="Liang C."/>
            <person name="Lipzen A."/>
            <person name="Lutzoni F."/>
            <person name="Magnuson J."/>
            <person name="Mondo S."/>
            <person name="Nolan M."/>
            <person name="Ohm R."/>
            <person name="Pangilinan J."/>
            <person name="Park H.-J."/>
            <person name="Ramirez L."/>
            <person name="Alfaro M."/>
            <person name="Sun H."/>
            <person name="Tritt A."/>
            <person name="Yoshinaga Y."/>
            <person name="Zwiers L.-H."/>
            <person name="Turgeon B."/>
            <person name="Goodwin S."/>
            <person name="Spatafora J."/>
            <person name="Crous P."/>
            <person name="Grigoriev I."/>
        </authorList>
    </citation>
    <scope>NUCLEOTIDE SEQUENCE</scope>
    <source>
        <strain evidence="3">CBS 113979</strain>
    </source>
</reference>
<proteinExistence type="inferred from homology"/>
<dbReference type="GO" id="GO:0006623">
    <property type="term" value="P:protein targeting to vacuole"/>
    <property type="evidence" value="ECO:0007669"/>
    <property type="project" value="TreeGrafter"/>
</dbReference>
<dbReference type="GO" id="GO:0045721">
    <property type="term" value="P:negative regulation of gluconeogenesis"/>
    <property type="evidence" value="ECO:0007669"/>
    <property type="project" value="TreeGrafter"/>
</dbReference>
<dbReference type="Pfam" id="PF09783">
    <property type="entry name" value="Vac_ImportDeg"/>
    <property type="match status" value="2"/>
</dbReference>
<evidence type="ECO:0000313" key="3">
    <source>
        <dbReference type="EMBL" id="KAF1981475.1"/>
    </source>
</evidence>
<dbReference type="GO" id="GO:0043161">
    <property type="term" value="P:proteasome-mediated ubiquitin-dependent protein catabolic process"/>
    <property type="evidence" value="ECO:0007669"/>
    <property type="project" value="TreeGrafter"/>
</dbReference>
<feature type="region of interest" description="Disordered" evidence="2">
    <location>
        <begin position="705"/>
        <end position="741"/>
    </location>
</feature>
<dbReference type="EMBL" id="ML977198">
    <property type="protein sequence ID" value="KAF1981475.1"/>
    <property type="molecule type" value="Genomic_DNA"/>
</dbReference>
<dbReference type="Proteomes" id="UP000800041">
    <property type="component" value="Unassembled WGS sequence"/>
</dbReference>
<dbReference type="GO" id="GO:0007039">
    <property type="term" value="P:protein catabolic process in the vacuole"/>
    <property type="evidence" value="ECO:0007669"/>
    <property type="project" value="TreeGrafter"/>
</dbReference>